<dbReference type="SUPFAM" id="SSF52317">
    <property type="entry name" value="Class I glutamine amidotransferase-like"/>
    <property type="match status" value="1"/>
</dbReference>
<feature type="region of interest" description="Disordered" evidence="4">
    <location>
        <begin position="1"/>
        <end position="20"/>
    </location>
</feature>
<evidence type="ECO:0000313" key="5">
    <source>
        <dbReference type="EMBL" id="SVA47515.1"/>
    </source>
</evidence>
<evidence type="ECO:0008006" key="6">
    <source>
        <dbReference type="Google" id="ProtNLM"/>
    </source>
</evidence>
<feature type="non-terminal residue" evidence="5">
    <location>
        <position position="1"/>
    </location>
</feature>
<dbReference type="GO" id="GO:0008652">
    <property type="term" value="P:amino acid biosynthetic process"/>
    <property type="evidence" value="ECO:0007669"/>
    <property type="project" value="UniProtKB-KW"/>
</dbReference>
<keyword evidence="1" id="KW-0028">Amino-acid biosynthesis</keyword>
<dbReference type="InterPro" id="IPR033752">
    <property type="entry name" value="MetA_family"/>
</dbReference>
<dbReference type="InterPro" id="IPR029062">
    <property type="entry name" value="Class_I_gatase-like"/>
</dbReference>
<reference evidence="5" key="1">
    <citation type="submission" date="2018-05" db="EMBL/GenBank/DDBJ databases">
        <authorList>
            <person name="Lanie J.A."/>
            <person name="Ng W.-L."/>
            <person name="Kazmierczak K.M."/>
            <person name="Andrzejewski T.M."/>
            <person name="Davidsen T.M."/>
            <person name="Wayne K.J."/>
            <person name="Tettelin H."/>
            <person name="Glass J.I."/>
            <person name="Rusch D."/>
            <person name="Podicherti R."/>
            <person name="Tsui H.-C.T."/>
            <person name="Winkler M.E."/>
        </authorList>
    </citation>
    <scope>NUCLEOTIDE SEQUENCE</scope>
</reference>
<dbReference type="NCBIfam" id="NF003776">
    <property type="entry name" value="PRK05368.1-3"/>
    <property type="match status" value="1"/>
</dbReference>
<keyword evidence="3" id="KW-0012">Acyltransferase</keyword>
<feature type="compositionally biased region" description="Basic and acidic residues" evidence="4">
    <location>
        <begin position="1"/>
        <end position="10"/>
    </location>
</feature>
<evidence type="ECO:0000256" key="1">
    <source>
        <dbReference type="ARBA" id="ARBA00022605"/>
    </source>
</evidence>
<dbReference type="Gene3D" id="3.40.50.880">
    <property type="match status" value="1"/>
</dbReference>
<dbReference type="Pfam" id="PF04204">
    <property type="entry name" value="HTS"/>
    <property type="match status" value="1"/>
</dbReference>
<dbReference type="GO" id="GO:0008899">
    <property type="term" value="F:homoserine O-succinyltransferase activity"/>
    <property type="evidence" value="ECO:0007669"/>
    <property type="project" value="TreeGrafter"/>
</dbReference>
<dbReference type="PANTHER" id="PTHR20919">
    <property type="entry name" value="HOMOSERINE O-SUCCINYLTRANSFERASE"/>
    <property type="match status" value="1"/>
</dbReference>
<dbReference type="PANTHER" id="PTHR20919:SF0">
    <property type="entry name" value="HOMOSERINE O-SUCCINYLTRANSFERASE"/>
    <property type="match status" value="1"/>
</dbReference>
<protein>
    <recommendedName>
        <fullName evidence="6">Homoserine O-succinyltransferase</fullName>
    </recommendedName>
</protein>
<accession>A0A381W4R4</accession>
<name>A0A381W4R4_9ZZZZ</name>
<keyword evidence="2" id="KW-0808">Transferase</keyword>
<dbReference type="EMBL" id="UINC01010704">
    <property type="protein sequence ID" value="SVA47515.1"/>
    <property type="molecule type" value="Genomic_DNA"/>
</dbReference>
<evidence type="ECO:0000256" key="3">
    <source>
        <dbReference type="ARBA" id="ARBA00023315"/>
    </source>
</evidence>
<dbReference type="AlphaFoldDB" id="A0A381W4R4"/>
<evidence type="ECO:0000256" key="4">
    <source>
        <dbReference type="SAM" id="MobiDB-lite"/>
    </source>
</evidence>
<organism evidence="5">
    <name type="scientific">marine metagenome</name>
    <dbReference type="NCBI Taxonomy" id="408172"/>
    <lineage>
        <taxon>unclassified sequences</taxon>
        <taxon>metagenomes</taxon>
        <taxon>ecological metagenomes</taxon>
    </lineage>
</organism>
<proteinExistence type="inferred from homology"/>
<dbReference type="PIRSF" id="PIRSF000450">
    <property type="entry name" value="H_ser_succinyltr"/>
    <property type="match status" value="1"/>
</dbReference>
<sequence>SFERFQKEGGDVLTPGQAHSQKSRELHIGLMNNMPDAALEPTERQFLRLIGGSNRVEQLFVYPFSPAEITRGDWAREHIARHYFEFEALKTTGLDALVVSGANPISVTLPEESFWTPLCSVLDWASVQVTSTLCACLATHAALLYFHGIERQPLPAKRWGVFSHRVSQDHPLVRSINSSFDVPHSRWNEIAPSQMTKAGLRVLVESDVAGVHLATSADGFRFVFFQGHPEYDHNSLLKEYKREVNRYVAGEIDDYPPYPDHYFSGKDRRLLDAYAEVVKSQRTRQATPDVGEFPENDLRVDNTWRDAGRMVFNNWLGAVCRVTDHDRGKPFKKGVNTKYPLAQIF</sequence>
<gene>
    <name evidence="5" type="ORF">METZ01_LOCUS100369</name>
</gene>
<dbReference type="HAMAP" id="MF_00295">
    <property type="entry name" value="MetA_acyltransf"/>
    <property type="match status" value="1"/>
</dbReference>
<evidence type="ECO:0000256" key="2">
    <source>
        <dbReference type="ARBA" id="ARBA00022679"/>
    </source>
</evidence>